<accession>A0AAD7PCT0</accession>
<sequence length="329" mass="37413">MADHNKKALNFIEEITSNADEIQNRVLAEILSQNTNVEYLQRHGIDGRTDKETFKKLIPVIDYEYIKEDIDRIANGDTSPILCSKPITEFYSRKDNGDTNSLSHSTASYTDNENQELVDLVDVELGQEYEVVATTYTGLYRYRVGDILRVSGFKNKTPQFNFVCRKNVVLSIDVDKTDEDELQKAVKYASQNLLQFDATLTEYTSYADVSNIPGHYVLYWEISLNGQTPIPHSVFEDCCFVVEESLNNVYRRVRVLDKSITPLEIRVVKNGTFDKLMDFALSKGASASQYKTPRCVKDAAMIKLLNSNIVSSYFSPKCPTWIPESKGKN</sequence>
<dbReference type="InterPro" id="IPR055377">
    <property type="entry name" value="GH3_M"/>
</dbReference>
<dbReference type="Pfam" id="PF23572">
    <property type="entry name" value="GH3_C"/>
    <property type="match status" value="1"/>
</dbReference>
<dbReference type="EMBL" id="JARAOO010000011">
    <property type="protein sequence ID" value="KAJ7950352.1"/>
    <property type="molecule type" value="Genomic_DNA"/>
</dbReference>
<evidence type="ECO:0000313" key="5">
    <source>
        <dbReference type="EMBL" id="KAJ7950352.1"/>
    </source>
</evidence>
<dbReference type="GO" id="GO:0010279">
    <property type="term" value="F:indole-3-acetic acid amido synthetase activity"/>
    <property type="evidence" value="ECO:0007669"/>
    <property type="project" value="TreeGrafter"/>
</dbReference>
<evidence type="ECO:0000259" key="3">
    <source>
        <dbReference type="Pfam" id="PF23571"/>
    </source>
</evidence>
<dbReference type="InterPro" id="IPR055378">
    <property type="entry name" value="GH3_C"/>
</dbReference>
<keyword evidence="6" id="KW-1185">Reference proteome</keyword>
<name>A0AAD7PCT0_QUISA</name>
<comment type="caution">
    <text evidence="5">The sequence shown here is derived from an EMBL/GenBank/DDBJ whole genome shotgun (WGS) entry which is preliminary data.</text>
</comment>
<organism evidence="5 6">
    <name type="scientific">Quillaja saponaria</name>
    <name type="common">Soap bark tree</name>
    <dbReference type="NCBI Taxonomy" id="32244"/>
    <lineage>
        <taxon>Eukaryota</taxon>
        <taxon>Viridiplantae</taxon>
        <taxon>Streptophyta</taxon>
        <taxon>Embryophyta</taxon>
        <taxon>Tracheophyta</taxon>
        <taxon>Spermatophyta</taxon>
        <taxon>Magnoliopsida</taxon>
        <taxon>eudicotyledons</taxon>
        <taxon>Gunneridae</taxon>
        <taxon>Pentapetalae</taxon>
        <taxon>rosids</taxon>
        <taxon>fabids</taxon>
        <taxon>Fabales</taxon>
        <taxon>Quillajaceae</taxon>
        <taxon>Quillaja</taxon>
    </lineage>
</organism>
<dbReference type="GO" id="GO:0005737">
    <property type="term" value="C:cytoplasm"/>
    <property type="evidence" value="ECO:0007669"/>
    <property type="project" value="TreeGrafter"/>
</dbReference>
<keyword evidence="2" id="KW-0436">Ligase</keyword>
<dbReference type="PANTHER" id="PTHR31901:SF9">
    <property type="entry name" value="GH3 DOMAIN-CONTAINING PROTEIN"/>
    <property type="match status" value="1"/>
</dbReference>
<comment type="similarity">
    <text evidence="1">Belongs to the IAA-amido conjugating enzyme family.</text>
</comment>
<proteinExistence type="inferred from homology"/>
<evidence type="ECO:0000256" key="1">
    <source>
        <dbReference type="ARBA" id="ARBA00008068"/>
    </source>
</evidence>
<dbReference type="AlphaFoldDB" id="A0AAD7PCT0"/>
<feature type="domain" description="GH3 C-terminal" evidence="4">
    <location>
        <begin position="181"/>
        <end position="299"/>
    </location>
</feature>
<gene>
    <name evidence="5" type="ORF">O6P43_026555</name>
</gene>
<evidence type="ECO:0000256" key="2">
    <source>
        <dbReference type="ARBA" id="ARBA00022598"/>
    </source>
</evidence>
<dbReference type="InterPro" id="IPR004993">
    <property type="entry name" value="GH3"/>
</dbReference>
<evidence type="ECO:0000259" key="4">
    <source>
        <dbReference type="Pfam" id="PF23572"/>
    </source>
</evidence>
<feature type="domain" description="GH3 middle" evidence="3">
    <location>
        <begin position="107"/>
        <end position="165"/>
    </location>
</feature>
<dbReference type="PANTHER" id="PTHR31901">
    <property type="entry name" value="GH3 DOMAIN-CONTAINING PROTEIN"/>
    <property type="match status" value="1"/>
</dbReference>
<reference evidence="5" key="1">
    <citation type="journal article" date="2023" name="Science">
        <title>Elucidation of the pathway for biosynthesis of saponin adjuvants from the soapbark tree.</title>
        <authorList>
            <person name="Reed J."/>
            <person name="Orme A."/>
            <person name="El-Demerdash A."/>
            <person name="Owen C."/>
            <person name="Martin L.B.B."/>
            <person name="Misra R.C."/>
            <person name="Kikuchi S."/>
            <person name="Rejzek M."/>
            <person name="Martin A.C."/>
            <person name="Harkess A."/>
            <person name="Leebens-Mack J."/>
            <person name="Louveau T."/>
            <person name="Stephenson M.J."/>
            <person name="Osbourn A."/>
        </authorList>
    </citation>
    <scope>NUCLEOTIDE SEQUENCE</scope>
    <source>
        <strain evidence="5">S10</strain>
    </source>
</reference>
<dbReference type="Pfam" id="PF23571">
    <property type="entry name" value="GH3_M"/>
    <property type="match status" value="1"/>
</dbReference>
<dbReference type="KEGG" id="qsa:O6P43_026555"/>
<evidence type="ECO:0000313" key="6">
    <source>
        <dbReference type="Proteomes" id="UP001163823"/>
    </source>
</evidence>
<dbReference type="Pfam" id="PF03321">
    <property type="entry name" value="GH3"/>
    <property type="match status" value="1"/>
</dbReference>
<dbReference type="Proteomes" id="UP001163823">
    <property type="component" value="Chromosome 11"/>
</dbReference>
<protein>
    <submittedName>
        <fullName evidence="5">Indole-3-acetic acid-amido synthetase GH3.3</fullName>
    </submittedName>
</protein>